<dbReference type="Pfam" id="PF02686">
    <property type="entry name" value="GatC"/>
    <property type="match status" value="1"/>
</dbReference>
<evidence type="ECO:0000256" key="1">
    <source>
        <dbReference type="HAMAP-Rule" id="MF_00122"/>
    </source>
</evidence>
<comment type="catalytic activity">
    <reaction evidence="1">
        <text>L-aspartyl-tRNA(Asn) + L-glutamine + ATP + H2O = L-asparaginyl-tRNA(Asn) + L-glutamate + ADP + phosphate + 2 H(+)</text>
        <dbReference type="Rhea" id="RHEA:14513"/>
        <dbReference type="Rhea" id="RHEA-COMP:9674"/>
        <dbReference type="Rhea" id="RHEA-COMP:9677"/>
        <dbReference type="ChEBI" id="CHEBI:15377"/>
        <dbReference type="ChEBI" id="CHEBI:15378"/>
        <dbReference type="ChEBI" id="CHEBI:29985"/>
        <dbReference type="ChEBI" id="CHEBI:30616"/>
        <dbReference type="ChEBI" id="CHEBI:43474"/>
        <dbReference type="ChEBI" id="CHEBI:58359"/>
        <dbReference type="ChEBI" id="CHEBI:78515"/>
        <dbReference type="ChEBI" id="CHEBI:78516"/>
        <dbReference type="ChEBI" id="CHEBI:456216"/>
    </reaction>
</comment>
<dbReference type="InterPro" id="IPR036113">
    <property type="entry name" value="Asp/Glu-ADT_sf_sub_c"/>
</dbReference>
<reference evidence="3 5" key="1">
    <citation type="journal article" date="2019" name="Nat. Microbiol.">
        <title>Expanding anaerobic alkane metabolism in the domain of Archaea.</title>
        <authorList>
            <person name="Wang Y."/>
            <person name="Wegener G."/>
            <person name="Hou J."/>
            <person name="Wang F."/>
            <person name="Xiao X."/>
        </authorList>
    </citation>
    <scope>NUCLEOTIDE SEQUENCE [LARGE SCALE GENOMIC DNA]</scope>
    <source>
        <strain evidence="3">WYZ-LMO11</strain>
    </source>
</reference>
<sequence length="96" mass="11358">MYKIISKDRLEKLAWLVKIKLEENEKEEFLNQLNKILEAFKIIDELSLENIEPTYHVMEIVNVFREDEVRPSLSQEEALSTAKKVKDGYFVAPKIF</sequence>
<dbReference type="Proteomes" id="UP000316080">
    <property type="component" value="Unassembled WGS sequence"/>
</dbReference>
<dbReference type="GO" id="GO:0050567">
    <property type="term" value="F:glutaminyl-tRNA synthase (glutamine-hydrolyzing) activity"/>
    <property type="evidence" value="ECO:0007669"/>
    <property type="project" value="UniProtKB-UniRule"/>
</dbReference>
<dbReference type="AlphaFoldDB" id="A0A520KH83"/>
<evidence type="ECO:0000313" key="5">
    <source>
        <dbReference type="Proteomes" id="UP000317265"/>
    </source>
</evidence>
<dbReference type="EMBL" id="RXIH01000001">
    <property type="protein sequence ID" value="RZN57914.1"/>
    <property type="molecule type" value="Genomic_DNA"/>
</dbReference>
<comment type="caution">
    <text evidence="2">The sequence shown here is derived from an EMBL/GenBank/DDBJ whole genome shotgun (WGS) entry which is preliminary data.</text>
</comment>
<dbReference type="GO" id="GO:0016740">
    <property type="term" value="F:transferase activity"/>
    <property type="evidence" value="ECO:0007669"/>
    <property type="project" value="UniProtKB-KW"/>
</dbReference>
<organism evidence="2 4">
    <name type="scientific">Thermoproteota archaeon</name>
    <dbReference type="NCBI Taxonomy" id="2056631"/>
    <lineage>
        <taxon>Archaea</taxon>
        <taxon>Thermoproteota</taxon>
    </lineage>
</organism>
<proteinExistence type="inferred from homology"/>
<dbReference type="PANTHER" id="PTHR15004:SF0">
    <property type="entry name" value="GLUTAMYL-TRNA(GLN) AMIDOTRANSFERASE SUBUNIT C, MITOCHONDRIAL"/>
    <property type="match status" value="1"/>
</dbReference>
<comment type="catalytic activity">
    <reaction evidence="1">
        <text>L-glutamyl-tRNA(Gln) + L-glutamine + ATP + H2O = L-glutaminyl-tRNA(Gln) + L-glutamate + ADP + phosphate + H(+)</text>
        <dbReference type="Rhea" id="RHEA:17521"/>
        <dbReference type="Rhea" id="RHEA-COMP:9681"/>
        <dbReference type="Rhea" id="RHEA-COMP:9684"/>
        <dbReference type="ChEBI" id="CHEBI:15377"/>
        <dbReference type="ChEBI" id="CHEBI:15378"/>
        <dbReference type="ChEBI" id="CHEBI:29985"/>
        <dbReference type="ChEBI" id="CHEBI:30616"/>
        <dbReference type="ChEBI" id="CHEBI:43474"/>
        <dbReference type="ChEBI" id="CHEBI:58359"/>
        <dbReference type="ChEBI" id="CHEBI:78520"/>
        <dbReference type="ChEBI" id="CHEBI:78521"/>
        <dbReference type="ChEBI" id="CHEBI:456216"/>
    </reaction>
</comment>
<keyword evidence="1" id="KW-0067">ATP-binding</keyword>
<dbReference type="GO" id="GO:0005524">
    <property type="term" value="F:ATP binding"/>
    <property type="evidence" value="ECO:0007669"/>
    <property type="project" value="UniProtKB-KW"/>
</dbReference>
<protein>
    <recommendedName>
        <fullName evidence="1">Aspartyl/glutamyl-tRNA(Asn/Gln) amidotransferase subunit C</fullName>
        <shortName evidence="1">Asp/Glu-ADT subunit C</shortName>
        <ecNumber evidence="1">6.3.5.-</ecNumber>
    </recommendedName>
</protein>
<dbReference type="HAMAP" id="MF_00122">
    <property type="entry name" value="GatC"/>
    <property type="match status" value="1"/>
</dbReference>
<keyword evidence="1" id="KW-0648">Protein biosynthesis</keyword>
<keyword evidence="1" id="KW-0436">Ligase</keyword>
<accession>A0A520KH83</accession>
<dbReference type="Proteomes" id="UP000317265">
    <property type="component" value="Unassembled WGS sequence"/>
</dbReference>
<keyword evidence="2" id="KW-0808">Transferase</keyword>
<evidence type="ECO:0000313" key="3">
    <source>
        <dbReference type="EMBL" id="TDA38024.1"/>
    </source>
</evidence>
<dbReference type="EC" id="6.3.5.-" evidence="1"/>
<dbReference type="GO" id="GO:0070681">
    <property type="term" value="P:glutaminyl-tRNAGln biosynthesis via transamidation"/>
    <property type="evidence" value="ECO:0007669"/>
    <property type="project" value="TreeGrafter"/>
</dbReference>
<evidence type="ECO:0000313" key="4">
    <source>
        <dbReference type="Proteomes" id="UP000316080"/>
    </source>
</evidence>
<name>A0A520KH83_9CREN</name>
<dbReference type="NCBIfam" id="TIGR00135">
    <property type="entry name" value="gatC"/>
    <property type="match status" value="1"/>
</dbReference>
<evidence type="ECO:0000313" key="2">
    <source>
        <dbReference type="EMBL" id="RZN57914.1"/>
    </source>
</evidence>
<dbReference type="Gene3D" id="1.10.20.60">
    <property type="entry name" value="Glu-tRNAGln amidotransferase C subunit, N-terminal domain"/>
    <property type="match status" value="1"/>
</dbReference>
<comment type="function">
    <text evidence="1">Allows the formation of correctly charged Asn-tRNA(Asn) or Gln-tRNA(Gln) through the transamidation of misacylated Asp-tRNA(Asn) or Glu-tRNA(Gln) in organisms which lack either or both of asparaginyl-tRNA or glutaminyl-tRNA synthetases. The reaction takes place in the presence of glutamine and ATP through an activated phospho-Asp-tRNA(Asn) or phospho-Glu-tRNA(Gln).</text>
</comment>
<dbReference type="GO" id="GO:0006450">
    <property type="term" value="P:regulation of translational fidelity"/>
    <property type="evidence" value="ECO:0007669"/>
    <property type="project" value="InterPro"/>
</dbReference>
<dbReference type="SUPFAM" id="SSF141000">
    <property type="entry name" value="Glu-tRNAGln amidotransferase C subunit"/>
    <property type="match status" value="1"/>
</dbReference>
<comment type="subunit">
    <text evidence="1">Heterotrimer of A, B and C subunits.</text>
</comment>
<keyword evidence="1" id="KW-0547">Nucleotide-binding</keyword>
<dbReference type="EMBL" id="QNVI01000061">
    <property type="protein sequence ID" value="TDA38024.1"/>
    <property type="molecule type" value="Genomic_DNA"/>
</dbReference>
<dbReference type="InterPro" id="IPR003837">
    <property type="entry name" value="GatC"/>
</dbReference>
<dbReference type="PANTHER" id="PTHR15004">
    <property type="entry name" value="GLUTAMYL-TRNA(GLN) AMIDOTRANSFERASE SUBUNIT C, MITOCHONDRIAL"/>
    <property type="match status" value="1"/>
</dbReference>
<reference evidence="2 4" key="2">
    <citation type="journal article" date="2019" name="Nat. Microbiol.">
        <title>Wide diversity of methane and short-chain alkane metabolisms in uncultured archaea.</title>
        <authorList>
            <person name="Borrel G."/>
            <person name="Adam P.S."/>
            <person name="McKay L.J."/>
            <person name="Chen L.X."/>
            <person name="Sierra-Garcia I.N."/>
            <person name="Sieber C.M."/>
            <person name="Letourneur Q."/>
            <person name="Ghozlane A."/>
            <person name="Andersen G.L."/>
            <person name="Li W.J."/>
            <person name="Hallam S.J."/>
            <person name="Muyzer G."/>
            <person name="de Oliveira V.M."/>
            <person name="Inskeep W.P."/>
            <person name="Banfield J.F."/>
            <person name="Gribaldo S."/>
        </authorList>
    </citation>
    <scope>NUCLEOTIDE SEQUENCE [LARGE SCALE GENOMIC DNA]</scope>
    <source>
        <strain evidence="2">Verst-YHS</strain>
    </source>
</reference>
<gene>
    <name evidence="1 2" type="primary">gatC</name>
    <name evidence="3" type="ORF">DSO09_05440</name>
    <name evidence="2" type="ORF">EF809_00075</name>
</gene>
<dbReference type="GO" id="GO:0006412">
    <property type="term" value="P:translation"/>
    <property type="evidence" value="ECO:0007669"/>
    <property type="project" value="UniProtKB-UniRule"/>
</dbReference>
<comment type="similarity">
    <text evidence="1">Belongs to the GatC family.</text>
</comment>